<dbReference type="GO" id="GO:0004326">
    <property type="term" value="F:tetrahydrofolylpolyglutamate synthase activity"/>
    <property type="evidence" value="ECO:0007669"/>
    <property type="project" value="InterPro"/>
</dbReference>
<evidence type="ECO:0000256" key="4">
    <source>
        <dbReference type="ARBA" id="ARBA00022741"/>
    </source>
</evidence>
<dbReference type="PANTHER" id="PTHR11136:SF0">
    <property type="entry name" value="DIHYDROFOLATE SYNTHETASE-RELATED"/>
    <property type="match status" value="1"/>
</dbReference>
<keyword evidence="2" id="KW-0436">Ligase</keyword>
<dbReference type="GO" id="GO:0005737">
    <property type="term" value="C:cytoplasm"/>
    <property type="evidence" value="ECO:0007669"/>
    <property type="project" value="TreeGrafter"/>
</dbReference>
<dbReference type="NCBIfam" id="TIGR01499">
    <property type="entry name" value="folC"/>
    <property type="match status" value="1"/>
</dbReference>
<evidence type="ECO:0000313" key="7">
    <source>
        <dbReference type="EMBL" id="PSR23221.1"/>
    </source>
</evidence>
<proteinExistence type="inferred from homology"/>
<gene>
    <name evidence="7" type="ORF">C7B45_03755</name>
</gene>
<evidence type="ECO:0000313" key="8">
    <source>
        <dbReference type="Proteomes" id="UP000241848"/>
    </source>
</evidence>
<evidence type="ECO:0000256" key="6">
    <source>
        <dbReference type="ARBA" id="ARBA00022842"/>
    </source>
</evidence>
<dbReference type="PANTHER" id="PTHR11136">
    <property type="entry name" value="FOLYLPOLYGLUTAMATE SYNTHASE-RELATED"/>
    <property type="match status" value="1"/>
</dbReference>
<keyword evidence="3" id="KW-0479">Metal-binding</keyword>
<name>A0A2T2WLV8_9FIRM</name>
<evidence type="ECO:0000256" key="1">
    <source>
        <dbReference type="ARBA" id="ARBA00008276"/>
    </source>
</evidence>
<dbReference type="InterPro" id="IPR036565">
    <property type="entry name" value="Mur-like_cat_sf"/>
</dbReference>
<dbReference type="GO" id="GO:0005524">
    <property type="term" value="F:ATP binding"/>
    <property type="evidence" value="ECO:0007669"/>
    <property type="project" value="UniProtKB-KW"/>
</dbReference>
<dbReference type="SUPFAM" id="SSF53623">
    <property type="entry name" value="MurD-like peptide ligases, catalytic domain"/>
    <property type="match status" value="1"/>
</dbReference>
<comment type="caution">
    <text evidence="7">The sequence shown here is derived from an EMBL/GenBank/DDBJ whole genome shotgun (WGS) entry which is preliminary data.</text>
</comment>
<accession>A0A2T2WLV8</accession>
<keyword evidence="6" id="KW-0460">Magnesium</keyword>
<dbReference type="GO" id="GO:0046872">
    <property type="term" value="F:metal ion binding"/>
    <property type="evidence" value="ECO:0007669"/>
    <property type="project" value="UniProtKB-KW"/>
</dbReference>
<protein>
    <recommendedName>
        <fullName evidence="9">Mur ligase central domain-containing protein</fullName>
    </recommendedName>
</protein>
<reference evidence="7 8" key="1">
    <citation type="journal article" date="2014" name="BMC Genomics">
        <title>Comparison of environmental and isolate Sulfobacillus genomes reveals diverse carbon, sulfur, nitrogen, and hydrogen metabolisms.</title>
        <authorList>
            <person name="Justice N.B."/>
            <person name="Norman A."/>
            <person name="Brown C.T."/>
            <person name="Singh A."/>
            <person name="Thomas B.C."/>
            <person name="Banfield J.F."/>
        </authorList>
    </citation>
    <scope>NUCLEOTIDE SEQUENCE [LARGE SCALE GENOMIC DNA]</scope>
    <source>
        <strain evidence="7">AMDSBA3</strain>
    </source>
</reference>
<evidence type="ECO:0000256" key="2">
    <source>
        <dbReference type="ARBA" id="ARBA00022598"/>
    </source>
</evidence>
<dbReference type="Gene3D" id="3.40.1190.10">
    <property type="entry name" value="Mur-like, catalytic domain"/>
    <property type="match status" value="1"/>
</dbReference>
<evidence type="ECO:0000256" key="5">
    <source>
        <dbReference type="ARBA" id="ARBA00022840"/>
    </source>
</evidence>
<dbReference type="SUPFAM" id="SSF53244">
    <property type="entry name" value="MurD-like peptide ligases, peptide-binding domain"/>
    <property type="match status" value="1"/>
</dbReference>
<dbReference type="AlphaFoldDB" id="A0A2T2WLV8"/>
<organism evidence="7 8">
    <name type="scientific">Sulfobacillus acidophilus</name>
    <dbReference type="NCBI Taxonomy" id="53633"/>
    <lineage>
        <taxon>Bacteria</taxon>
        <taxon>Bacillati</taxon>
        <taxon>Bacillota</taxon>
        <taxon>Clostridia</taxon>
        <taxon>Eubacteriales</taxon>
        <taxon>Clostridiales Family XVII. Incertae Sedis</taxon>
        <taxon>Sulfobacillus</taxon>
    </lineage>
</organism>
<dbReference type="InterPro" id="IPR036615">
    <property type="entry name" value="Mur_ligase_C_dom_sf"/>
</dbReference>
<dbReference type="Gene3D" id="3.90.190.20">
    <property type="entry name" value="Mur ligase, C-terminal domain"/>
    <property type="match status" value="1"/>
</dbReference>
<keyword evidence="4" id="KW-0547">Nucleotide-binding</keyword>
<evidence type="ECO:0000256" key="3">
    <source>
        <dbReference type="ARBA" id="ARBA00022723"/>
    </source>
</evidence>
<comment type="similarity">
    <text evidence="1">Belongs to the folylpolyglutamate synthase family.</text>
</comment>
<keyword evidence="5" id="KW-0067">ATP-binding</keyword>
<dbReference type="EMBL" id="PXYV01000007">
    <property type="protein sequence ID" value="PSR23221.1"/>
    <property type="molecule type" value="Genomic_DNA"/>
</dbReference>
<dbReference type="Proteomes" id="UP000241848">
    <property type="component" value="Unassembled WGS sequence"/>
</dbReference>
<dbReference type="GO" id="GO:0008841">
    <property type="term" value="F:dihydrofolate synthase activity"/>
    <property type="evidence" value="ECO:0007669"/>
    <property type="project" value="TreeGrafter"/>
</dbReference>
<dbReference type="InterPro" id="IPR001645">
    <property type="entry name" value="Folylpolyglutamate_synth"/>
</dbReference>
<sequence length="480" mass="53075">MVPCVARLLAVFLYPGRMWSPVQGRFSSDWRYGTMHLKMWRDPTTMVQDDLDRAFEKIYRSFNRYGRQLTDDRERHPEYTARLLTAVDRPDLAARNVLVTGSKGKGSTAHFIAQLLGAFDAPVGLFTSPHLLDSLERIRVDGAMISEQEFATTFSAIEPSLDTIWQELSPPSYIGPVGIFAAMAAWHFRQRQVHWGIYETGRGALFDDVTQINHEAAVITEVLAEHVRELGPTLESIAWHKAGSITPHTRTVVLGTRRPVLINAVQDRLAQLGIAPMVWVVPDHVQVADIHMGVNGTTFDLAFADGRRWNELRIPAVGALVQNLATAITVVESLTHALSEPLVREIAATLSWPGRGQVLSADPFVLLDAGVRPESVADLLTNLGPFDQVVLSIPDGKDRLGMVEVALVHARQIVLTGCSNKRLAYHFENDPAFPRTRVIPDVQTALSEVLSAAQTGERVLLCGTISFIADVYRHYGLTVG</sequence>
<evidence type="ECO:0008006" key="9">
    <source>
        <dbReference type="Google" id="ProtNLM"/>
    </source>
</evidence>